<organism evidence="1 2">
    <name type="scientific">Candidatus Amunia macphersoniae</name>
    <dbReference type="NCBI Taxonomy" id="3127014"/>
    <lineage>
        <taxon>Bacteria</taxon>
        <taxon>Bacillati</taxon>
        <taxon>Candidatus Dormiibacterota</taxon>
        <taxon>Candidatus Dormibacteria</taxon>
        <taxon>Candidatus Aeolococcales</taxon>
        <taxon>Candidatus Aeolococcaceae</taxon>
        <taxon>Candidatus Amunia</taxon>
    </lineage>
</organism>
<dbReference type="Proteomes" id="UP000614410">
    <property type="component" value="Unassembled WGS sequence"/>
</dbReference>
<reference evidence="1 2" key="1">
    <citation type="submission" date="2020-10" db="EMBL/GenBank/DDBJ databases">
        <title>Ca. Dormibacterota MAGs.</title>
        <authorList>
            <person name="Montgomery K."/>
        </authorList>
    </citation>
    <scope>NUCLEOTIDE SEQUENCE [LARGE SCALE GENOMIC DNA]</scope>
    <source>
        <strain evidence="1">Mitchell_Peninsula_5</strain>
    </source>
</reference>
<comment type="caution">
    <text evidence="1">The sequence shown here is derived from an EMBL/GenBank/DDBJ whole genome shotgun (WGS) entry which is preliminary data.</text>
</comment>
<dbReference type="AlphaFoldDB" id="A0A934NE01"/>
<dbReference type="SUPFAM" id="SSF52540">
    <property type="entry name" value="P-loop containing nucleoside triphosphate hydrolases"/>
    <property type="match status" value="1"/>
</dbReference>
<proteinExistence type="predicted"/>
<sequence length="271" mass="31083">MRRWLRGRSASPRTEARHVLVHYHIFKNAGTSIDVCLQRSFGNRWASYEKAKGDYWTDSTNLTTSDMLQRFAEQADLRAISSHMARWPPPTTDEIQAHPIVFLRHPIDRVGSVYTYRRKIRGPEAVDRTLAEYVDWLLGPDGNIAVRSFQTLFLSDDTHIVNDGGPKSEVNPNHYKQAVLRLEGLPVFGLVEHFGESVQRMQAWLTPFVPELDLQSIPANESEGRATLMAQRIRDLADALGQERYDRLVRANEADFDLFEHASRLFNHQSV</sequence>
<dbReference type="EMBL" id="JAEKNN010000009">
    <property type="protein sequence ID" value="MBJ7608243.1"/>
    <property type="molecule type" value="Genomic_DNA"/>
</dbReference>
<dbReference type="Gene3D" id="3.40.50.300">
    <property type="entry name" value="P-loop containing nucleotide triphosphate hydrolases"/>
    <property type="match status" value="1"/>
</dbReference>
<evidence type="ECO:0000313" key="2">
    <source>
        <dbReference type="Proteomes" id="UP000614410"/>
    </source>
</evidence>
<dbReference type="InterPro" id="IPR027417">
    <property type="entry name" value="P-loop_NTPase"/>
</dbReference>
<gene>
    <name evidence="1" type="ORF">JF887_02270</name>
</gene>
<accession>A0A934NE01</accession>
<name>A0A934NE01_9BACT</name>
<protein>
    <submittedName>
        <fullName evidence="1">Sulfotransferase family 2 domain-containing protein</fullName>
    </submittedName>
</protein>
<evidence type="ECO:0000313" key="1">
    <source>
        <dbReference type="EMBL" id="MBJ7608243.1"/>
    </source>
</evidence>